<protein>
    <submittedName>
        <fullName evidence="2">Flavin reductase family protein</fullName>
        <ecNumber evidence="2">1.5.1.-</ecNumber>
    </submittedName>
</protein>
<dbReference type="PANTHER" id="PTHR43812">
    <property type="entry name" value="BLR2425 PROTEIN"/>
    <property type="match status" value="1"/>
</dbReference>
<dbReference type="GO" id="GO:0016646">
    <property type="term" value="F:oxidoreductase activity, acting on the CH-NH group of donors, NAD or NADP as acceptor"/>
    <property type="evidence" value="ECO:0007669"/>
    <property type="project" value="UniProtKB-ARBA"/>
</dbReference>
<evidence type="ECO:0000313" key="2">
    <source>
        <dbReference type="EMBL" id="XBG33177.1"/>
    </source>
</evidence>
<organism evidence="2">
    <name type="scientific">Pseudomonas sp. 13.2</name>
    <dbReference type="NCBI Taxonomy" id="3144665"/>
    <lineage>
        <taxon>Bacteria</taxon>
        <taxon>Pseudomonadati</taxon>
        <taxon>Pseudomonadota</taxon>
        <taxon>Gammaproteobacteria</taxon>
        <taxon>Pseudomonadales</taxon>
        <taxon>Pseudomonadaceae</taxon>
        <taxon>Pseudomonas</taxon>
    </lineage>
</organism>
<dbReference type="SMART" id="SM00903">
    <property type="entry name" value="Flavin_Reduct"/>
    <property type="match status" value="1"/>
</dbReference>
<sequence length="239" mass="25870">MYYYEPAKGHGLPHDPFNAIVGPRPIGWISSQDREGRLNLAPYSFFNAFNYIPPIIGFCSVGRKDSLNNIEQTGEFVWNLATRPLAEQMNLSCAPVAAEVNEFELSGLTAAPSSIVKVPRVGETPVAFECKVSQIVQLKRADQEEVPSWLILGEVVAVHIAEHLLNNGIYDTAAAEPILRGGGPADYFELGNLFKMAGRRPDHQTSSPSSLTPCRRCSSAVAASSAATAPLNTCPSRTL</sequence>
<reference evidence="2" key="1">
    <citation type="journal article" date="2019" name="Microbiol. Resour. Announc.">
        <title>Draft Genome Sequences of Five Environmental Bacterial Isolates That Degrade Polyethylene Terephthalate Plastic.</title>
        <authorList>
            <person name="Leon-Zayas R."/>
            <person name="Roberts C."/>
            <person name="Vague M."/>
            <person name="Mellies J.L."/>
        </authorList>
    </citation>
    <scope>NUCLEOTIDE SEQUENCE</scope>
    <source>
        <strain evidence="2">13.2</strain>
    </source>
</reference>
<dbReference type="InterPro" id="IPR012349">
    <property type="entry name" value="Split_barrel_FMN-bd"/>
</dbReference>
<name>A0AAU7BKK9_9PSED</name>
<dbReference type="Pfam" id="PF01613">
    <property type="entry name" value="Flavin_Reduct"/>
    <property type="match status" value="1"/>
</dbReference>
<dbReference type="InterPro" id="IPR002563">
    <property type="entry name" value="Flavin_Rdtase-like_dom"/>
</dbReference>
<reference evidence="2" key="2">
    <citation type="submission" date="2024-05" db="EMBL/GenBank/DDBJ databases">
        <authorList>
            <person name="Mellies J."/>
            <person name="Newton I."/>
        </authorList>
    </citation>
    <scope>NUCLEOTIDE SEQUENCE</scope>
    <source>
        <strain evidence="2">13.2</strain>
    </source>
</reference>
<dbReference type="SUPFAM" id="SSF50475">
    <property type="entry name" value="FMN-binding split barrel"/>
    <property type="match status" value="1"/>
</dbReference>
<evidence type="ECO:0000259" key="1">
    <source>
        <dbReference type="SMART" id="SM00903"/>
    </source>
</evidence>
<accession>A0AAU7BKK9</accession>
<proteinExistence type="predicted"/>
<dbReference type="PANTHER" id="PTHR43812:SF2">
    <property type="entry name" value="FLAVIN REDUCTASE LIKE DOMAIN-CONTAINING PROTEIN"/>
    <property type="match status" value="1"/>
</dbReference>
<dbReference type="EC" id="1.5.1.-" evidence="2"/>
<gene>
    <name evidence="2" type="ORF">ABH853_09835</name>
</gene>
<dbReference type="AlphaFoldDB" id="A0AAU7BKK9"/>
<dbReference type="EMBL" id="CP157179">
    <property type="protein sequence ID" value="XBG33177.1"/>
    <property type="molecule type" value="Genomic_DNA"/>
</dbReference>
<dbReference type="Gene3D" id="2.30.110.10">
    <property type="entry name" value="Electron Transport, Fmn-binding Protein, Chain A"/>
    <property type="match status" value="1"/>
</dbReference>
<keyword evidence="2" id="KW-0560">Oxidoreductase</keyword>
<dbReference type="GO" id="GO:0010181">
    <property type="term" value="F:FMN binding"/>
    <property type="evidence" value="ECO:0007669"/>
    <property type="project" value="InterPro"/>
</dbReference>
<feature type="domain" description="Flavin reductase like" evidence="1">
    <location>
        <begin position="21"/>
        <end position="172"/>
    </location>
</feature>